<dbReference type="InterPro" id="IPR016181">
    <property type="entry name" value="Acyl_CoA_acyltransferase"/>
</dbReference>
<dbReference type="Gene3D" id="3.40.630.30">
    <property type="match status" value="1"/>
</dbReference>
<dbReference type="GO" id="GO:0016747">
    <property type="term" value="F:acyltransferase activity, transferring groups other than amino-acyl groups"/>
    <property type="evidence" value="ECO:0007669"/>
    <property type="project" value="InterPro"/>
</dbReference>
<dbReference type="AlphaFoldDB" id="A0A7T5UGK4"/>
<dbReference type="PANTHER" id="PTHR43877:SF2">
    <property type="entry name" value="AMINOALKYLPHOSPHONATE N-ACETYLTRANSFERASE-RELATED"/>
    <property type="match status" value="1"/>
</dbReference>
<dbReference type="EMBL" id="CP066681">
    <property type="protein sequence ID" value="QQG36364.1"/>
    <property type="molecule type" value="Genomic_DNA"/>
</dbReference>
<keyword evidence="1 4" id="KW-0808">Transferase</keyword>
<dbReference type="Proteomes" id="UP000595362">
    <property type="component" value="Chromosome"/>
</dbReference>
<evidence type="ECO:0000256" key="1">
    <source>
        <dbReference type="ARBA" id="ARBA00022679"/>
    </source>
</evidence>
<protein>
    <submittedName>
        <fullName evidence="4">GNAT family N-acetyltransferase</fullName>
    </submittedName>
</protein>
<dbReference type="CDD" id="cd04301">
    <property type="entry name" value="NAT_SF"/>
    <property type="match status" value="1"/>
</dbReference>
<reference evidence="4 5" key="1">
    <citation type="submission" date="2020-07" db="EMBL/GenBank/DDBJ databases">
        <title>Huge and variable diversity of episymbiotic CPR bacteria and DPANN archaea in groundwater ecosystems.</title>
        <authorList>
            <person name="He C.Y."/>
            <person name="Keren R."/>
            <person name="Whittaker M."/>
            <person name="Farag I.F."/>
            <person name="Doudna J."/>
            <person name="Cate J.H.D."/>
            <person name="Banfield J.F."/>
        </authorList>
    </citation>
    <scope>NUCLEOTIDE SEQUENCE [LARGE SCALE GENOMIC DNA]</scope>
    <source>
        <strain evidence="4">NC_groundwater_70_Ag_B-0.1um_54_66</strain>
    </source>
</reference>
<dbReference type="PANTHER" id="PTHR43877">
    <property type="entry name" value="AMINOALKYLPHOSPHONATE N-ACETYLTRANSFERASE-RELATED-RELATED"/>
    <property type="match status" value="1"/>
</dbReference>
<evidence type="ECO:0000313" key="4">
    <source>
        <dbReference type="EMBL" id="QQG36364.1"/>
    </source>
</evidence>
<dbReference type="Pfam" id="PF00583">
    <property type="entry name" value="Acetyltransf_1"/>
    <property type="match status" value="1"/>
</dbReference>
<evidence type="ECO:0000313" key="5">
    <source>
        <dbReference type="Proteomes" id="UP000595362"/>
    </source>
</evidence>
<feature type="domain" description="N-acetyltransferase" evidence="3">
    <location>
        <begin position="16"/>
        <end position="181"/>
    </location>
</feature>
<evidence type="ECO:0000259" key="3">
    <source>
        <dbReference type="PROSITE" id="PS51186"/>
    </source>
</evidence>
<organism evidence="4 5">
    <name type="scientific">Micavibrio aeruginosavorus</name>
    <dbReference type="NCBI Taxonomy" id="349221"/>
    <lineage>
        <taxon>Bacteria</taxon>
        <taxon>Pseudomonadati</taxon>
        <taxon>Bdellovibrionota</taxon>
        <taxon>Bdellovibrionia</taxon>
        <taxon>Bdellovibrionales</taxon>
        <taxon>Pseudobdellovibrionaceae</taxon>
        <taxon>Micavibrio</taxon>
    </lineage>
</organism>
<dbReference type="PROSITE" id="PS51186">
    <property type="entry name" value="GNAT"/>
    <property type="match status" value="1"/>
</dbReference>
<proteinExistence type="predicted"/>
<evidence type="ECO:0000256" key="2">
    <source>
        <dbReference type="ARBA" id="ARBA00023315"/>
    </source>
</evidence>
<accession>A0A7T5UGK4</accession>
<dbReference type="InterPro" id="IPR050832">
    <property type="entry name" value="Bact_Acetyltransf"/>
</dbReference>
<name>A0A7T5UGK4_9BACT</name>
<dbReference type="SUPFAM" id="SSF55729">
    <property type="entry name" value="Acyl-CoA N-acyltransferases (Nat)"/>
    <property type="match status" value="1"/>
</dbReference>
<gene>
    <name evidence="4" type="ORF">HYS17_00805</name>
</gene>
<sequence length="190" mass="21228">MSDSRLKPLKPAATVELASSLSPGEMQDLCDATDAAIENGGGFGWVRLPARDILERYWQGVMTMPQRRLFLARLDGVICGTCQLMLPNRNNEAQSFAVHLTANFVAPWARGHGLARLLLETAEKQALSEGFAVINLDVRETQEAAIQLFESMGYELFGKHPYYARVGDEIIRGRYYTKVIDPDLMQKLHS</sequence>
<keyword evidence="2" id="KW-0012">Acyltransferase</keyword>
<dbReference type="InterPro" id="IPR000182">
    <property type="entry name" value="GNAT_dom"/>
</dbReference>